<dbReference type="eggNOG" id="ENOG5031REQ">
    <property type="taxonomic scope" value="Bacteria"/>
</dbReference>
<keyword evidence="1" id="KW-0732">Signal</keyword>
<sequence>MRGVRLGVPMLALVVAGCAGGAFPVAVPEPVAADRAGAVEYYTRVRHDATAALSRAFPEMQFRQSTRGTTGYCELPDGSAGTTVFLPALLSDRPVPAGQLERAARVFEESLAGSGFHGSRSIPVGTGLEIRMFAADGSVIAFGSNLAATVGLTVGCYPEPP</sequence>
<dbReference type="EMBL" id="CCSD01000111">
    <property type="protein sequence ID" value="CDZ92419.1"/>
    <property type="molecule type" value="Genomic_DNA"/>
</dbReference>
<evidence type="ECO:0000256" key="1">
    <source>
        <dbReference type="SAM" id="SignalP"/>
    </source>
</evidence>
<gene>
    <name evidence="2" type="ORF">RHRU231_950069</name>
</gene>
<dbReference type="Proteomes" id="UP000042997">
    <property type="component" value="Unassembled WGS sequence"/>
</dbReference>
<reference evidence="2 3" key="1">
    <citation type="journal article" date="2014" name="Genome Announc.">
        <title>Draft Genome Sequence of Propane- and Butane-Oxidizing Actinobacterium Rhodococcus ruber IEGM 231.</title>
        <authorList>
            <person name="Ivshina I.B."/>
            <person name="Kuyukina M.S."/>
            <person name="Krivoruchko A.V."/>
            <person name="Barbe V."/>
            <person name="Fischer C."/>
        </authorList>
    </citation>
    <scope>NUCLEOTIDE SEQUENCE [LARGE SCALE GENOMIC DNA]</scope>
</reference>
<accession>A0A098BUL0</accession>
<proteinExistence type="predicted"/>
<evidence type="ECO:0000313" key="2">
    <source>
        <dbReference type="EMBL" id="CDZ92419.1"/>
    </source>
</evidence>
<dbReference type="PROSITE" id="PS51257">
    <property type="entry name" value="PROKAR_LIPOPROTEIN"/>
    <property type="match status" value="1"/>
</dbReference>
<dbReference type="AlphaFoldDB" id="A0A098BUL0"/>
<evidence type="ECO:0000313" key="3">
    <source>
        <dbReference type="Proteomes" id="UP000042997"/>
    </source>
</evidence>
<name>A0A098BUL0_9NOCA</name>
<feature type="chain" id="PRO_5001933238" description="Lipoprotein" evidence="1">
    <location>
        <begin position="22"/>
        <end position="161"/>
    </location>
</feature>
<dbReference type="RefSeq" id="WP_230831718.1">
    <property type="nucleotide sequence ID" value="NZ_JAJNCM010000010.1"/>
</dbReference>
<dbReference type="Gene3D" id="3.30.2030.20">
    <property type="match status" value="1"/>
</dbReference>
<organism evidence="2 3">
    <name type="scientific">Rhodococcus ruber</name>
    <dbReference type="NCBI Taxonomy" id="1830"/>
    <lineage>
        <taxon>Bacteria</taxon>
        <taxon>Bacillati</taxon>
        <taxon>Actinomycetota</taxon>
        <taxon>Actinomycetes</taxon>
        <taxon>Mycobacteriales</taxon>
        <taxon>Nocardiaceae</taxon>
        <taxon>Rhodococcus</taxon>
    </lineage>
</organism>
<protein>
    <recommendedName>
        <fullName evidence="4">Lipoprotein</fullName>
    </recommendedName>
</protein>
<evidence type="ECO:0008006" key="4">
    <source>
        <dbReference type="Google" id="ProtNLM"/>
    </source>
</evidence>
<feature type="signal peptide" evidence="1">
    <location>
        <begin position="1"/>
        <end position="21"/>
    </location>
</feature>